<dbReference type="GO" id="GO:0005096">
    <property type="term" value="F:GTPase activator activity"/>
    <property type="evidence" value="ECO:0007669"/>
    <property type="project" value="InterPro"/>
</dbReference>
<dbReference type="SUPFAM" id="SSF46785">
    <property type="entry name" value="Winged helix' DNA-binding domain"/>
    <property type="match status" value="1"/>
</dbReference>
<dbReference type="InterPro" id="IPR045838">
    <property type="entry name" value="DEPDC5_CTD"/>
</dbReference>
<dbReference type="Pfam" id="PF00610">
    <property type="entry name" value="DEP"/>
    <property type="match status" value="1"/>
</dbReference>
<keyword evidence="5" id="KW-0926">Vacuole</keyword>
<organism evidence="9 10">
    <name type="scientific">Saccharomyces pastorianus</name>
    <name type="common">Lager yeast</name>
    <name type="synonym">Saccharomyces cerevisiae x Saccharomyces eubayanus</name>
    <dbReference type="NCBI Taxonomy" id="27292"/>
    <lineage>
        <taxon>Eukaryota</taxon>
        <taxon>Fungi</taxon>
        <taxon>Dikarya</taxon>
        <taxon>Ascomycota</taxon>
        <taxon>Saccharomycotina</taxon>
        <taxon>Saccharomycetes</taxon>
        <taxon>Saccharomycetales</taxon>
        <taxon>Saccharomycetaceae</taxon>
        <taxon>Saccharomyces</taxon>
    </lineage>
</organism>
<dbReference type="GO" id="GO:0010508">
    <property type="term" value="P:positive regulation of autophagy"/>
    <property type="evidence" value="ECO:0007669"/>
    <property type="project" value="TreeGrafter"/>
</dbReference>
<dbReference type="FunFam" id="1.10.10.10:FF:000707">
    <property type="entry name" value="Vacuolar membrane-associated protein iml1"/>
    <property type="match status" value="1"/>
</dbReference>
<dbReference type="SMART" id="SM00049">
    <property type="entry name" value="DEP"/>
    <property type="match status" value="1"/>
</dbReference>
<dbReference type="GO" id="GO:1990130">
    <property type="term" value="C:GATOR1 complex"/>
    <property type="evidence" value="ECO:0007669"/>
    <property type="project" value="TreeGrafter"/>
</dbReference>
<evidence type="ECO:0000256" key="1">
    <source>
        <dbReference type="ARBA" id="ARBA00004148"/>
    </source>
</evidence>
<feature type="compositionally biased region" description="Polar residues" evidence="7">
    <location>
        <begin position="725"/>
        <end position="750"/>
    </location>
</feature>
<dbReference type="Pfam" id="PF12257">
    <property type="entry name" value="IML1"/>
    <property type="match status" value="1"/>
</dbReference>
<dbReference type="Pfam" id="PF19418">
    <property type="entry name" value="DEPDC5_CTD"/>
    <property type="match status" value="1"/>
</dbReference>
<evidence type="ECO:0000256" key="7">
    <source>
        <dbReference type="SAM" id="MobiDB-lite"/>
    </source>
</evidence>
<evidence type="ECO:0000256" key="5">
    <source>
        <dbReference type="ARBA" id="ARBA00022554"/>
    </source>
</evidence>
<feature type="compositionally biased region" description="Polar residues" evidence="7">
    <location>
        <begin position="12"/>
        <end position="32"/>
    </location>
</feature>
<dbReference type="Gene3D" id="1.10.10.10">
    <property type="entry name" value="Winged helix-like DNA-binding domain superfamily/Winged helix DNA-binding domain"/>
    <property type="match status" value="1"/>
</dbReference>
<evidence type="ECO:0000256" key="3">
    <source>
        <dbReference type="ARBA" id="ARBA00018529"/>
    </source>
</evidence>
<name>A0A6C1DUY1_SACPS</name>
<dbReference type="PANTHER" id="PTHR13179:SF8">
    <property type="entry name" value="GATOR COMPLEX PROTEIN DEPDC5"/>
    <property type="match status" value="1"/>
</dbReference>
<dbReference type="InterPro" id="IPR048255">
    <property type="entry name" value="IML1_N"/>
</dbReference>
<proteinExistence type="inferred from homology"/>
<comment type="subcellular location">
    <subcellularLocation>
        <location evidence="1">Vacuole membrane</location>
        <topology evidence="1">Peripheral membrane protein</topology>
    </subcellularLocation>
</comment>
<dbReference type="InterPro" id="IPR036390">
    <property type="entry name" value="WH_DNA-bd_sf"/>
</dbReference>
<keyword evidence="6" id="KW-0472">Membrane</keyword>
<feature type="region of interest" description="Disordered" evidence="7">
    <location>
        <begin position="723"/>
        <end position="750"/>
    </location>
</feature>
<dbReference type="PANTHER" id="PTHR13179">
    <property type="entry name" value="DEP DOMAIN CONTAINING PROTEIN 5"/>
    <property type="match status" value="1"/>
</dbReference>
<evidence type="ECO:0000259" key="8">
    <source>
        <dbReference type="PROSITE" id="PS50186"/>
    </source>
</evidence>
<feature type="region of interest" description="Disordered" evidence="7">
    <location>
        <begin position="1"/>
        <end position="32"/>
    </location>
</feature>
<keyword evidence="10" id="KW-1185">Reference proteome</keyword>
<feature type="compositionally biased region" description="Polar residues" evidence="7">
    <location>
        <begin position="53"/>
        <end position="76"/>
    </location>
</feature>
<dbReference type="EMBL" id="CP048991">
    <property type="protein sequence ID" value="QID80581.1"/>
    <property type="molecule type" value="Genomic_DNA"/>
</dbReference>
<feature type="region of interest" description="Disordered" evidence="7">
    <location>
        <begin position="53"/>
        <end position="98"/>
    </location>
</feature>
<comment type="similarity">
    <text evidence="2">Belongs to the IML1 family.</text>
</comment>
<dbReference type="GO" id="GO:0035556">
    <property type="term" value="P:intracellular signal transduction"/>
    <property type="evidence" value="ECO:0007669"/>
    <property type="project" value="InterPro"/>
</dbReference>
<dbReference type="Proteomes" id="UP000501346">
    <property type="component" value="Chromosome ScX-SeX"/>
</dbReference>
<evidence type="ECO:0000256" key="2">
    <source>
        <dbReference type="ARBA" id="ARBA00005643"/>
    </source>
</evidence>
<dbReference type="InterPro" id="IPR027244">
    <property type="entry name" value="IML1"/>
</dbReference>
<evidence type="ECO:0000256" key="6">
    <source>
        <dbReference type="ARBA" id="ARBA00023136"/>
    </source>
</evidence>
<accession>A0A6C1DUY1</accession>
<sequence>MFARLHGKKQRPISSINSQTPRTSNTTHANSISLSSGNLIVGSNKNLREKGDQFNSQLRSSNRNITSDNKNNGNSTNDDDDYNGIEQPHRHQSPGLKTRTHQAELGYHESRFSDNLVMLNLIEFPDIKPGNLVELKTYHKDPSPSNRDKKIYFIAKDFDQETKRRAKTSNVSVLSGQLQTLLDLPSRSKIWIKLKPNKVDLQVDVVEFNIKDCLLNRGDMWFLSSKIVDTCVFMDQKLTFLDSIRGTIKGIYRNGKKIVSGYIGEQTRIIFRSESARLIFLIQITDEMWNFEETGEQLFQKMVNSFFPKIFKKWKDIDTHHTITIAFAISMDLSDTSFRDLKPGESLKNSKDYFRIVVDQVSIIHWVDIMETLRKEFMEIRKDLLNKKTDKGYSIAKGRFSPVIKSNFLELVNFATTILTDPFKQLDLRHTTTHVMIISPGSGLFDVDYSLLRLTGKKLLSLEMTMDLICLSKAPLHIVPLFRYRDFENKLHHCVPLWLSVFFWNDHAKKNNSEWTPRCKIYELQMMGITENELIQEVDVEYLQFNKKVKCLSEFMNDYDENAFQLKILPADSNKKLSNKSDLKFDTVFEDEIVVKEKKLQATTTTTHGNTRFIWKAPKFAIPVIKDVQKPNVIPDLSIKTIETSPYDEANTTNDIINTPTFSNNDNTEINDSLASVRSADNQNTSLALDSLKGLSKRNSLKDFTQRVITKFISNMDVNKCKESTPVTTKDGISNSTIDKSTPALLSSESKTGNIRLQSKSFMIDSNINNRGNLIIKKNLSIFGVPDKETISGSPSSYLESSHTRTSSRFSTVSDKTPFITEGQKFKSDNSNAFSLSQRFRHRINETWVDIKSPSIPVSNEFANDLLPLRWKDVWPKYVAKKYSKWRSFTTPAELPITISDFPSKDDFERNFIFRNHSVTLNSDQEQYNQTYKDLLRDMIYMRLLTGFQICVGEQVEKIELSRENDESETVVNKYLDFNKYKTFKLYLMIDSEIHRITCGSSGIIDVERYLRNDEVNLFDQVPSYIPLVKTRYENSFRDAMIDPLHVKRESLNWNQIDQVLAGYGDYLMDRKWHGFRAKYVVLPTDIPPNTYSMVINDKNETLNPEEIRVEGLRRLIGSITRARLRTEKEKQVKKTKREEIQPEVMFYTGPLYNFINEQQTSLESSTINFKDSIFVNDNNLLNKSVELSKLAYQIQRGENRITLVNRKWHWKKHDRCFVGSEMVNWLIRNFSDIDTREDAIRYGQKTMKEGLFVHVLNKHSFLDGHYFYQFSPEYRMDTNRLEKISSDRSTSSDPKQILRKASTGSSNDPGAITPFSTVVPAISASNASVADTNEPSRPILMLSNSLVIDVDPAGKSSKQESCTVHYDRVHNPDHCFHIRLEWLTTTPKLIDDLVGNWSRLCERYGLKMIEIPWEELCTIPSVNPFHSFVEIKLAVNPWEDPEFKDRELFAKSKFYYHVYLLKASGFLLDNRASKFLQSQDIEFDIMYSWGKPQFKYVQYIHHTGAYVAELRENGCLFLAPNNVYISRVNPGNIIGKIHSSSSSALDAQKVILDFKSTCLDYQKLRSIFLDAKETWITGKIVEE</sequence>
<dbReference type="InterPro" id="IPR036388">
    <property type="entry name" value="WH-like_DNA-bd_sf"/>
</dbReference>
<dbReference type="InterPro" id="IPR000591">
    <property type="entry name" value="DEP_dom"/>
</dbReference>
<feature type="domain" description="DEP" evidence="8">
    <location>
        <begin position="1198"/>
        <end position="1273"/>
    </location>
</feature>
<gene>
    <name evidence="9" type="primary">IML1_1</name>
    <name evidence="9" type="ORF">GRS66_002920</name>
</gene>
<evidence type="ECO:0000313" key="10">
    <source>
        <dbReference type="Proteomes" id="UP000501346"/>
    </source>
</evidence>
<dbReference type="CDD" id="cd04449">
    <property type="entry name" value="DEP_DEPDC5-like"/>
    <property type="match status" value="1"/>
</dbReference>
<dbReference type="GO" id="GO:1904262">
    <property type="term" value="P:negative regulation of TORC1 signaling"/>
    <property type="evidence" value="ECO:0007669"/>
    <property type="project" value="TreeGrafter"/>
</dbReference>
<dbReference type="PROSITE" id="PS50186">
    <property type="entry name" value="DEP"/>
    <property type="match status" value="1"/>
</dbReference>
<protein>
    <recommendedName>
        <fullName evidence="3">Vacuolar membrane-associated protein IML1</fullName>
    </recommendedName>
    <alternativeName>
        <fullName evidence="4">Vacuolar membrane-associated protein iml1</fullName>
    </alternativeName>
</protein>
<reference evidence="9 10" key="1">
    <citation type="journal article" date="2019" name="BMC Genomics">
        <title>Chromosome level assembly and comparative genome analysis confirm lager-brewing yeasts originated from a single hybridization.</title>
        <authorList>
            <person name="Salazar A.N."/>
            <person name="Gorter de Vries A.R."/>
            <person name="van den Broek M."/>
            <person name="Brouwers N."/>
            <person name="de la Torre Cortes P."/>
            <person name="Kuijpers N.G.A."/>
            <person name="Daran J.G."/>
            <person name="Abeel T."/>
        </authorList>
    </citation>
    <scope>NUCLEOTIDE SEQUENCE [LARGE SCALE GENOMIC DNA]</scope>
    <source>
        <strain evidence="9 10">CBS 1483</strain>
    </source>
</reference>
<feature type="compositionally biased region" description="Basic residues" evidence="7">
    <location>
        <begin position="1"/>
        <end position="11"/>
    </location>
</feature>
<dbReference type="GO" id="GO:0005774">
    <property type="term" value="C:vacuolar membrane"/>
    <property type="evidence" value="ECO:0007669"/>
    <property type="project" value="UniProtKB-SubCell"/>
</dbReference>
<evidence type="ECO:0000256" key="4">
    <source>
        <dbReference type="ARBA" id="ARBA00021881"/>
    </source>
</evidence>
<feature type="region of interest" description="Disordered" evidence="7">
    <location>
        <begin position="1285"/>
        <end position="1313"/>
    </location>
</feature>
<dbReference type="OrthoDB" id="39497at2759"/>
<evidence type="ECO:0000313" key="9">
    <source>
        <dbReference type="EMBL" id="QID80581.1"/>
    </source>
</evidence>